<evidence type="ECO:0000313" key="5">
    <source>
        <dbReference type="Proteomes" id="UP000253551"/>
    </source>
</evidence>
<dbReference type="GO" id="GO:0016020">
    <property type="term" value="C:membrane"/>
    <property type="evidence" value="ECO:0007669"/>
    <property type="project" value="InterPro"/>
</dbReference>
<evidence type="ECO:0000313" key="4">
    <source>
        <dbReference type="EMBL" id="RCH81844.1"/>
    </source>
</evidence>
<evidence type="ECO:0000256" key="1">
    <source>
        <dbReference type="ARBA" id="ARBA00022679"/>
    </source>
</evidence>
<proteinExistence type="predicted"/>
<comment type="caution">
    <text evidence="4">The sequence shown here is derived from an EMBL/GenBank/DDBJ whole genome shotgun (WGS) entry which is preliminary data.</text>
</comment>
<name>A0A367IVZ2_RHIST</name>
<gene>
    <name evidence="4" type="primary">EXTL3</name>
    <name evidence="4" type="ORF">CU098_000150</name>
</gene>
<dbReference type="Gene3D" id="3.90.550.10">
    <property type="entry name" value="Spore Coat Polysaccharide Biosynthesis Protein SpsA, Chain A"/>
    <property type="match status" value="1"/>
</dbReference>
<dbReference type="OrthoDB" id="2014201at2759"/>
<dbReference type="GO" id="GO:0016757">
    <property type="term" value="F:glycosyltransferase activity"/>
    <property type="evidence" value="ECO:0007669"/>
    <property type="project" value="InterPro"/>
</dbReference>
<evidence type="ECO:0000259" key="3">
    <source>
        <dbReference type="Pfam" id="PF09258"/>
    </source>
</evidence>
<dbReference type="STRING" id="4846.A0A367IVZ2"/>
<dbReference type="InterPro" id="IPR029044">
    <property type="entry name" value="Nucleotide-diphossugar_trans"/>
</dbReference>
<sequence>MHDHTKALLDSKSVYAFTEPMKPWNFHLHNEADWRKYYHPVSFYNWRRLNNDLKFFLDPKPKLHEYVDEKLNCEDLGFAMMASGLSHAAPTYVRTSEHLEDFGLLKGISTNSKHMPSRATCIADFITQFWHEKDPLIKSYDTIVRFAKPDIRIGNWSRVEDVMSRE</sequence>
<reference evidence="4 5" key="1">
    <citation type="journal article" date="2018" name="G3 (Bethesda)">
        <title>Phylogenetic and Phylogenomic Definition of Rhizopus Species.</title>
        <authorList>
            <person name="Gryganskyi A.P."/>
            <person name="Golan J."/>
            <person name="Dolatabadi S."/>
            <person name="Mondo S."/>
            <person name="Robb S."/>
            <person name="Idnurm A."/>
            <person name="Muszewska A."/>
            <person name="Steczkiewicz K."/>
            <person name="Masonjones S."/>
            <person name="Liao H.L."/>
            <person name="Gajdeczka M.T."/>
            <person name="Anike F."/>
            <person name="Vuek A."/>
            <person name="Anishchenko I.M."/>
            <person name="Voigt K."/>
            <person name="de Hoog G.S."/>
            <person name="Smith M.E."/>
            <person name="Heitman J."/>
            <person name="Vilgalys R."/>
            <person name="Stajich J.E."/>
        </authorList>
    </citation>
    <scope>NUCLEOTIDE SEQUENCE [LARGE SCALE GENOMIC DNA]</scope>
    <source>
        <strain evidence="4 5">LSU 92-RS-03</strain>
    </source>
</reference>
<evidence type="ECO:0000256" key="2">
    <source>
        <dbReference type="ARBA" id="ARBA00023157"/>
    </source>
</evidence>
<dbReference type="Proteomes" id="UP000253551">
    <property type="component" value="Unassembled WGS sequence"/>
</dbReference>
<dbReference type="InterPro" id="IPR015338">
    <property type="entry name" value="GT64_dom"/>
</dbReference>
<feature type="domain" description="Glycosyl transferase 64" evidence="3">
    <location>
        <begin position="61"/>
        <end position="140"/>
    </location>
</feature>
<keyword evidence="5" id="KW-1185">Reference proteome</keyword>
<keyword evidence="1" id="KW-0808">Transferase</keyword>
<dbReference type="EMBL" id="PJQM01005339">
    <property type="protein sequence ID" value="RCH81844.1"/>
    <property type="molecule type" value="Genomic_DNA"/>
</dbReference>
<accession>A0A367IVZ2</accession>
<organism evidence="4 5">
    <name type="scientific">Rhizopus stolonifer</name>
    <name type="common">Rhizopus nigricans</name>
    <dbReference type="NCBI Taxonomy" id="4846"/>
    <lineage>
        <taxon>Eukaryota</taxon>
        <taxon>Fungi</taxon>
        <taxon>Fungi incertae sedis</taxon>
        <taxon>Mucoromycota</taxon>
        <taxon>Mucoromycotina</taxon>
        <taxon>Mucoromycetes</taxon>
        <taxon>Mucorales</taxon>
        <taxon>Mucorineae</taxon>
        <taxon>Rhizopodaceae</taxon>
        <taxon>Rhizopus</taxon>
    </lineage>
</organism>
<dbReference type="Pfam" id="PF09258">
    <property type="entry name" value="Glyco_transf_64"/>
    <property type="match status" value="1"/>
</dbReference>
<dbReference type="AlphaFoldDB" id="A0A367IVZ2"/>
<keyword evidence="2" id="KW-1015">Disulfide bond</keyword>
<protein>
    <submittedName>
        <fullName evidence="4">Exostoses (Multiple)-like 3</fullName>
    </submittedName>
</protein>